<dbReference type="AlphaFoldDB" id="A0A0C2FWB9"/>
<reference evidence="6 7" key="1">
    <citation type="submission" date="2013-12" db="EMBL/GenBank/DDBJ databases">
        <title>Draft genome of the parsitic nematode Ancylostoma duodenale.</title>
        <authorList>
            <person name="Mitreva M."/>
        </authorList>
    </citation>
    <scope>NUCLEOTIDE SEQUENCE [LARGE SCALE GENOMIC DNA]</scope>
    <source>
        <strain evidence="6 7">Zhejiang</strain>
    </source>
</reference>
<keyword evidence="3" id="KW-0347">Helicase</keyword>
<sequence>MLERGVDSSGIALITFYKEQHRYLEDFAKETGIDISTVDSVQGRQCDVVILLTTKTDSFPDASEFLDAPRRMNVALTRCRHGQMNKTLMKTLKVGWKQGLDCDYMKNRTEGPAHKKTTV</sequence>
<protein>
    <recommendedName>
        <fullName evidence="5">DNA2/NAM7 helicase-like C-terminal domain-containing protein</fullName>
    </recommendedName>
</protein>
<dbReference type="InterPro" id="IPR027417">
    <property type="entry name" value="P-loop_NTPase"/>
</dbReference>
<dbReference type="EMBL" id="KN748182">
    <property type="protein sequence ID" value="KIH50924.1"/>
    <property type="molecule type" value="Genomic_DNA"/>
</dbReference>
<keyword evidence="4" id="KW-0067">ATP-binding</keyword>
<dbReference type="InterPro" id="IPR047187">
    <property type="entry name" value="SF1_C_Upf1"/>
</dbReference>
<evidence type="ECO:0000259" key="5">
    <source>
        <dbReference type="Pfam" id="PF13087"/>
    </source>
</evidence>
<evidence type="ECO:0000256" key="1">
    <source>
        <dbReference type="ARBA" id="ARBA00022741"/>
    </source>
</evidence>
<evidence type="ECO:0000313" key="7">
    <source>
        <dbReference type="Proteomes" id="UP000054047"/>
    </source>
</evidence>
<keyword evidence="7" id="KW-1185">Reference proteome</keyword>
<dbReference type="PANTHER" id="PTHR43788:SF16">
    <property type="entry name" value="HELICASE WITH ZINC FINGER 2"/>
    <property type="match status" value="1"/>
</dbReference>
<organism evidence="6 7">
    <name type="scientific">Ancylostoma duodenale</name>
    <dbReference type="NCBI Taxonomy" id="51022"/>
    <lineage>
        <taxon>Eukaryota</taxon>
        <taxon>Metazoa</taxon>
        <taxon>Ecdysozoa</taxon>
        <taxon>Nematoda</taxon>
        <taxon>Chromadorea</taxon>
        <taxon>Rhabditida</taxon>
        <taxon>Rhabditina</taxon>
        <taxon>Rhabditomorpha</taxon>
        <taxon>Strongyloidea</taxon>
        <taxon>Ancylostomatidae</taxon>
        <taxon>Ancylostomatinae</taxon>
        <taxon>Ancylostoma</taxon>
    </lineage>
</organism>
<name>A0A0C2FWB9_9BILA</name>
<dbReference type="Gene3D" id="3.40.50.300">
    <property type="entry name" value="P-loop containing nucleotide triphosphate hydrolases"/>
    <property type="match status" value="1"/>
</dbReference>
<evidence type="ECO:0000313" key="6">
    <source>
        <dbReference type="EMBL" id="KIH50924.1"/>
    </source>
</evidence>
<evidence type="ECO:0000256" key="3">
    <source>
        <dbReference type="ARBA" id="ARBA00022806"/>
    </source>
</evidence>
<evidence type="ECO:0000256" key="4">
    <source>
        <dbReference type="ARBA" id="ARBA00022840"/>
    </source>
</evidence>
<keyword evidence="2" id="KW-0378">Hydrolase</keyword>
<keyword evidence="1" id="KW-0547">Nucleotide-binding</keyword>
<dbReference type="Pfam" id="PF13087">
    <property type="entry name" value="AAA_12"/>
    <property type="match status" value="1"/>
</dbReference>
<feature type="domain" description="DNA2/NAM7 helicase-like C-terminal" evidence="5">
    <location>
        <begin position="2"/>
        <end position="82"/>
    </location>
</feature>
<dbReference type="InterPro" id="IPR041679">
    <property type="entry name" value="DNA2/NAM7-like_C"/>
</dbReference>
<dbReference type="CDD" id="cd18808">
    <property type="entry name" value="SF1_C_Upf1"/>
    <property type="match status" value="1"/>
</dbReference>
<dbReference type="InterPro" id="IPR050534">
    <property type="entry name" value="Coronavir_polyprotein_1ab"/>
</dbReference>
<dbReference type="Proteomes" id="UP000054047">
    <property type="component" value="Unassembled WGS sequence"/>
</dbReference>
<dbReference type="OrthoDB" id="5851052at2759"/>
<dbReference type="GO" id="GO:0005524">
    <property type="term" value="F:ATP binding"/>
    <property type="evidence" value="ECO:0007669"/>
    <property type="project" value="UniProtKB-KW"/>
</dbReference>
<evidence type="ECO:0000256" key="2">
    <source>
        <dbReference type="ARBA" id="ARBA00022801"/>
    </source>
</evidence>
<gene>
    <name evidence="6" type="ORF">ANCDUO_18992</name>
</gene>
<dbReference type="SUPFAM" id="SSF52540">
    <property type="entry name" value="P-loop containing nucleoside triphosphate hydrolases"/>
    <property type="match status" value="1"/>
</dbReference>
<proteinExistence type="predicted"/>
<dbReference type="PANTHER" id="PTHR43788">
    <property type="entry name" value="DNA2/NAM7 HELICASE FAMILY MEMBER"/>
    <property type="match status" value="1"/>
</dbReference>
<dbReference type="GO" id="GO:0016787">
    <property type="term" value="F:hydrolase activity"/>
    <property type="evidence" value="ECO:0007669"/>
    <property type="project" value="UniProtKB-KW"/>
</dbReference>
<accession>A0A0C2FWB9</accession>
<dbReference type="GO" id="GO:0043139">
    <property type="term" value="F:5'-3' DNA helicase activity"/>
    <property type="evidence" value="ECO:0007669"/>
    <property type="project" value="TreeGrafter"/>
</dbReference>